<gene>
    <name evidence="2" type="ORF">HO173_003933</name>
</gene>
<comment type="caution">
    <text evidence="2">The sequence shown here is derived from an EMBL/GenBank/DDBJ whole genome shotgun (WGS) entry which is preliminary data.</text>
</comment>
<dbReference type="GeneID" id="59285598"/>
<feature type="compositionally biased region" description="Polar residues" evidence="1">
    <location>
        <begin position="1"/>
        <end position="16"/>
    </location>
</feature>
<sequence>MPSAPIQSPGTSSAIFNSPEALTDPREHPVAGVTFPDSFQVSQNRTPSLLTHSPRRTYSTPLIQQPPTIVARCVASPGPQDALLWGPGLYLSSRAPVSYPARPKRSSVGSNMANALTSGHSCGKL</sequence>
<evidence type="ECO:0000313" key="3">
    <source>
        <dbReference type="Proteomes" id="UP000578531"/>
    </source>
</evidence>
<protein>
    <submittedName>
        <fullName evidence="2">Uncharacterized protein</fullName>
    </submittedName>
</protein>
<dbReference type="AlphaFoldDB" id="A0A8H6FZQ9"/>
<dbReference type="EMBL" id="JACCJC010000012">
    <property type="protein sequence ID" value="KAF6237732.1"/>
    <property type="molecule type" value="Genomic_DNA"/>
</dbReference>
<evidence type="ECO:0000313" key="2">
    <source>
        <dbReference type="EMBL" id="KAF6237732.1"/>
    </source>
</evidence>
<feature type="compositionally biased region" description="Polar residues" evidence="1">
    <location>
        <begin position="107"/>
        <end position="125"/>
    </location>
</feature>
<name>A0A8H6FZQ9_9LECA</name>
<proteinExistence type="predicted"/>
<dbReference type="Proteomes" id="UP000578531">
    <property type="component" value="Unassembled WGS sequence"/>
</dbReference>
<feature type="compositionally biased region" description="Polar residues" evidence="1">
    <location>
        <begin position="37"/>
        <end position="62"/>
    </location>
</feature>
<feature type="region of interest" description="Disordered" evidence="1">
    <location>
        <begin position="1"/>
        <end position="62"/>
    </location>
</feature>
<accession>A0A8H6FZQ9</accession>
<keyword evidence="3" id="KW-1185">Reference proteome</keyword>
<organism evidence="2 3">
    <name type="scientific">Letharia columbiana</name>
    <dbReference type="NCBI Taxonomy" id="112416"/>
    <lineage>
        <taxon>Eukaryota</taxon>
        <taxon>Fungi</taxon>
        <taxon>Dikarya</taxon>
        <taxon>Ascomycota</taxon>
        <taxon>Pezizomycotina</taxon>
        <taxon>Lecanoromycetes</taxon>
        <taxon>OSLEUM clade</taxon>
        <taxon>Lecanoromycetidae</taxon>
        <taxon>Lecanorales</taxon>
        <taxon>Lecanorineae</taxon>
        <taxon>Parmeliaceae</taxon>
        <taxon>Letharia</taxon>
    </lineage>
</organism>
<evidence type="ECO:0000256" key="1">
    <source>
        <dbReference type="SAM" id="MobiDB-lite"/>
    </source>
</evidence>
<reference evidence="2 3" key="1">
    <citation type="journal article" date="2020" name="Genomics">
        <title>Complete, high-quality genomes from long-read metagenomic sequencing of two wolf lichen thalli reveals enigmatic genome architecture.</title>
        <authorList>
            <person name="McKenzie S.K."/>
            <person name="Walston R.F."/>
            <person name="Allen J.L."/>
        </authorList>
    </citation>
    <scope>NUCLEOTIDE SEQUENCE [LARGE SCALE GENOMIC DNA]</scope>
    <source>
        <strain evidence="2">WasteWater2</strain>
    </source>
</reference>
<dbReference type="RefSeq" id="XP_037167050.1">
    <property type="nucleotide sequence ID" value="XM_037305857.1"/>
</dbReference>
<feature type="region of interest" description="Disordered" evidence="1">
    <location>
        <begin position="100"/>
        <end position="125"/>
    </location>
</feature>